<dbReference type="PROSITE" id="PS00018">
    <property type="entry name" value="EF_HAND_1"/>
    <property type="match status" value="1"/>
</dbReference>
<keyword evidence="1" id="KW-0732">Signal</keyword>
<dbReference type="PANTHER" id="PTHR12147:SF26">
    <property type="entry name" value="PEPTIDASE M28 DOMAIN-CONTAINING PROTEIN"/>
    <property type="match status" value="1"/>
</dbReference>
<dbReference type="Proteomes" id="UP000059542">
    <property type="component" value="Chromosome"/>
</dbReference>
<feature type="domain" description="Peptidase M28" evidence="2">
    <location>
        <begin position="352"/>
        <end position="562"/>
    </location>
</feature>
<dbReference type="SUPFAM" id="SSF53187">
    <property type="entry name" value="Zn-dependent exopeptidases"/>
    <property type="match status" value="1"/>
</dbReference>
<dbReference type="GO" id="GO:0006508">
    <property type="term" value="P:proteolysis"/>
    <property type="evidence" value="ECO:0007669"/>
    <property type="project" value="InterPro"/>
</dbReference>
<protein>
    <recommendedName>
        <fullName evidence="2">Peptidase M28 domain-containing protein</fullName>
    </recommendedName>
</protein>
<accession>A0A0U3SUR2</accession>
<sequence length="581" mass="64340">MTFYLWLCGQLNSALFFLMKKLVLCGLLALASVLPAMAQQAPAKVKIKLKDLARRGKATASTATDWSRTYAATIRPEELRQHLTVVASDSFQGREVGRPGQKLAADYLVKQFAALGLQGPVPGSDNPYLQHFPLIRSTPVDGGYVRVSGQRYEWLSDFFSYGPMPSPFRTETVSKPVFVGFGVEQGAYSDYAGLDVQGKDVVAIMGEPQDERGRKLLKPNGRPADYWESGLRKAVLAKAKGARSIFLMTFAPTAAFQQEAAKFAPSLREPAYSLPDPGPAIVDTVREDLPPGIGVYLTSQEMGLQLAGTDLPGLIEYVRAVGRAGKPVPAAFAPPAVTIYVPQTQEPLITENVLGFLEGTDKKDEVLVISAHYDHLGVKHDTIYNGADDDGSGTVALLEIAQAFAKAKKEGHGPRRSILFIAMTAEEEGLFGSEYYTAHPVVPLANTIADLNIDMVGRTDRKHSPKKHFVDIVGSNKLSSELHRINEAANRTYTHLELDYRYNVPNEPEHIYYRSDHYNFARRKIPVIFYTTGEHADYHKATDDVDKIEFDKLTERAQLVFHTAWELTNRDRRIVVDSNRP</sequence>
<keyword evidence="4" id="KW-1185">Reference proteome</keyword>
<organism evidence="3 4">
    <name type="scientific">Hymenobacter sedentarius</name>
    <dbReference type="NCBI Taxonomy" id="1411621"/>
    <lineage>
        <taxon>Bacteria</taxon>
        <taxon>Pseudomonadati</taxon>
        <taxon>Bacteroidota</taxon>
        <taxon>Cytophagia</taxon>
        <taxon>Cytophagales</taxon>
        <taxon>Hymenobacteraceae</taxon>
        <taxon>Hymenobacter</taxon>
    </lineage>
</organism>
<dbReference type="AlphaFoldDB" id="A0A0U3SUR2"/>
<gene>
    <name evidence="3" type="ORF">AUC43_03590</name>
</gene>
<evidence type="ECO:0000313" key="4">
    <source>
        <dbReference type="Proteomes" id="UP000059542"/>
    </source>
</evidence>
<name>A0A0U3SUR2_9BACT</name>
<dbReference type="Pfam" id="PF04389">
    <property type="entry name" value="Peptidase_M28"/>
    <property type="match status" value="1"/>
</dbReference>
<evidence type="ECO:0000256" key="1">
    <source>
        <dbReference type="SAM" id="SignalP"/>
    </source>
</evidence>
<evidence type="ECO:0000259" key="2">
    <source>
        <dbReference type="Pfam" id="PF04389"/>
    </source>
</evidence>
<dbReference type="InterPro" id="IPR045175">
    <property type="entry name" value="M28_fam"/>
</dbReference>
<dbReference type="GO" id="GO:0008235">
    <property type="term" value="F:metalloexopeptidase activity"/>
    <property type="evidence" value="ECO:0007669"/>
    <property type="project" value="InterPro"/>
</dbReference>
<dbReference type="Gene3D" id="3.40.630.10">
    <property type="entry name" value="Zn peptidases"/>
    <property type="match status" value="2"/>
</dbReference>
<dbReference type="EMBL" id="CP013909">
    <property type="protein sequence ID" value="ALW84259.1"/>
    <property type="molecule type" value="Genomic_DNA"/>
</dbReference>
<feature type="chain" id="PRO_5006845211" description="Peptidase M28 domain-containing protein" evidence="1">
    <location>
        <begin position="39"/>
        <end position="581"/>
    </location>
</feature>
<dbReference type="PANTHER" id="PTHR12147">
    <property type="entry name" value="METALLOPEPTIDASE M28 FAMILY MEMBER"/>
    <property type="match status" value="1"/>
</dbReference>
<dbReference type="InterPro" id="IPR007484">
    <property type="entry name" value="Peptidase_M28"/>
</dbReference>
<proteinExistence type="predicted"/>
<dbReference type="STRING" id="1411621.AUC43_03590"/>
<reference evidence="3 4" key="1">
    <citation type="submission" date="2015-12" db="EMBL/GenBank/DDBJ databases">
        <authorList>
            <person name="Shamseldin A."/>
            <person name="Moawad H."/>
            <person name="Abd El-Rahim W.M."/>
            <person name="Sadowsky M.J."/>
        </authorList>
    </citation>
    <scope>NUCLEOTIDE SEQUENCE [LARGE SCALE GENOMIC DNA]</scope>
    <source>
        <strain evidence="3 4">DG5B</strain>
    </source>
</reference>
<feature type="signal peptide" evidence="1">
    <location>
        <begin position="1"/>
        <end position="38"/>
    </location>
</feature>
<dbReference type="KEGG" id="hyg:AUC43_03590"/>
<evidence type="ECO:0000313" key="3">
    <source>
        <dbReference type="EMBL" id="ALW84259.1"/>
    </source>
</evidence>
<dbReference type="InterPro" id="IPR018247">
    <property type="entry name" value="EF_Hand_1_Ca_BS"/>
</dbReference>